<feature type="region of interest" description="Disordered" evidence="6">
    <location>
        <begin position="1"/>
        <end position="62"/>
    </location>
</feature>
<dbReference type="InterPro" id="IPR018200">
    <property type="entry name" value="USP_CS"/>
</dbReference>
<reference evidence="8 9" key="1">
    <citation type="submission" date="2024-05" db="EMBL/GenBank/DDBJ databases">
        <title>Long read based assembly of the Candida bracarensis genome reveals expanded adhesin content.</title>
        <authorList>
            <person name="Marcet-Houben M."/>
            <person name="Ksiezopolska E."/>
            <person name="Gabaldon T."/>
        </authorList>
    </citation>
    <scope>NUCLEOTIDE SEQUENCE [LARGE SCALE GENOMIC DNA]</scope>
    <source>
        <strain evidence="8 9">CBM6</strain>
    </source>
</reference>
<evidence type="ECO:0000256" key="3">
    <source>
        <dbReference type="ARBA" id="ARBA00022670"/>
    </source>
</evidence>
<dbReference type="PROSITE" id="PS00972">
    <property type="entry name" value="USP_1"/>
    <property type="match status" value="1"/>
</dbReference>
<dbReference type="PROSITE" id="PS00973">
    <property type="entry name" value="USP_2"/>
    <property type="match status" value="1"/>
</dbReference>
<dbReference type="InterPro" id="IPR038765">
    <property type="entry name" value="Papain-like_cys_pep_sf"/>
</dbReference>
<keyword evidence="3 5" id="KW-0645">Protease</keyword>
<comment type="similarity">
    <text evidence="2 5">Belongs to the peptidase C19 family.</text>
</comment>
<dbReference type="InterPro" id="IPR050164">
    <property type="entry name" value="Peptidase_C19"/>
</dbReference>
<keyword evidence="9" id="KW-1185">Reference proteome</keyword>
<feature type="compositionally biased region" description="Low complexity" evidence="6">
    <location>
        <begin position="49"/>
        <end position="62"/>
    </location>
</feature>
<evidence type="ECO:0000256" key="1">
    <source>
        <dbReference type="ARBA" id="ARBA00000707"/>
    </source>
</evidence>
<feature type="region of interest" description="Disordered" evidence="6">
    <location>
        <begin position="276"/>
        <end position="304"/>
    </location>
</feature>
<evidence type="ECO:0000256" key="4">
    <source>
        <dbReference type="ARBA" id="ARBA00022801"/>
    </source>
</evidence>
<dbReference type="EMBL" id="JBEVYD010000009">
    <property type="protein sequence ID" value="KAL3230556.1"/>
    <property type="molecule type" value="Genomic_DNA"/>
</dbReference>
<dbReference type="InterPro" id="IPR001394">
    <property type="entry name" value="Peptidase_C19_UCH"/>
</dbReference>
<dbReference type="PANTHER" id="PTHR24006">
    <property type="entry name" value="UBIQUITIN CARBOXYL-TERMINAL HYDROLASE"/>
    <property type="match status" value="1"/>
</dbReference>
<feature type="region of interest" description="Disordered" evidence="6">
    <location>
        <begin position="229"/>
        <end position="248"/>
    </location>
</feature>
<accession>A0ABR4NQW4</accession>
<dbReference type="Pfam" id="PF00443">
    <property type="entry name" value="UCH"/>
    <property type="match status" value="2"/>
</dbReference>
<dbReference type="SUPFAM" id="SSF54001">
    <property type="entry name" value="Cysteine proteinases"/>
    <property type="match status" value="1"/>
</dbReference>
<proteinExistence type="inferred from homology"/>
<keyword evidence="5" id="KW-0788">Thiol protease</keyword>
<keyword evidence="5" id="KW-0833">Ubl conjugation pathway</keyword>
<feature type="compositionally biased region" description="Low complexity" evidence="6">
    <location>
        <begin position="232"/>
        <end position="248"/>
    </location>
</feature>
<dbReference type="EC" id="3.4.19.12" evidence="5"/>
<feature type="domain" description="USP" evidence="7">
    <location>
        <begin position="135"/>
        <end position="673"/>
    </location>
</feature>
<dbReference type="Proteomes" id="UP001623330">
    <property type="component" value="Unassembled WGS sequence"/>
</dbReference>
<dbReference type="PROSITE" id="PS50235">
    <property type="entry name" value="USP_3"/>
    <property type="match status" value="1"/>
</dbReference>
<feature type="compositionally biased region" description="Basic residues" evidence="6">
    <location>
        <begin position="18"/>
        <end position="29"/>
    </location>
</feature>
<comment type="caution">
    <text evidence="8">The sequence shown here is derived from an EMBL/GenBank/DDBJ whole genome shotgun (WGS) entry which is preliminary data.</text>
</comment>
<evidence type="ECO:0000256" key="6">
    <source>
        <dbReference type="SAM" id="MobiDB-lite"/>
    </source>
</evidence>
<sequence>MFKKLLHIAPDLGTHHEHERKRKKDKVKRSTIEQNQPRVLPYPKRDLSISDPPSLSSSVINNNENSLNGSNLTSLSEGIFTDLNDKNYITTIPDAVDKSTPPSDNFLINNDNEPVGVETNVTELLPFGDGSNKLYGYENFGNTCYCNSVLQCIYNLPEFRKSILEFPERYPLKNRVRMEEYIPNNPRDYICELLNQDQDSPTRSNASTPSQNTNPTAQTSMLLKGHAVIPEQQQSQQQQQQQSQQLQQQKLVNNVELKDIDKRRRDNRRSFFKDLYKSRSNSVPSNYEKTPLSNNSDFHSDDRNKSNALTTELEGTENVISNIVVTNPNRDPVADRLHSGCKIILVGNPEINKVYSEAYLNVTTWENDLNIETRKKLALLHGPVLNIDHLIYPNQAHHIYNALKDLLECITENKSLTGVISPIEFVKLLKRQNPLFDTTIQQDAHEFLNFLLNQMSEYTKGYKSNYLDGSTPNYENCEQDFVKNYFEGTLLNKIKCLTCDAVVTNEEPFLDFPIEIQTNEAIVIQDVFHNFHQREILGGSNKFFCNECMGLQEAEKTVGFQTLPKILALHLKRFKCNGLTNDKLFNPIHYPLNLKVCSFEGAINKQYELSGLVLHVGASPTHGHYVSICKHEKYGWLLYDDETIESISEETVVKFIGEDNNPTTAYVLFYSEIDESAQVNPNSNNVYNENIEKMISYEKWLRQGNLVEKRRLPLRSREPLSNPAPQRAHSDRKNNVSVKRKSKFLHFMAANI</sequence>
<evidence type="ECO:0000313" key="9">
    <source>
        <dbReference type="Proteomes" id="UP001623330"/>
    </source>
</evidence>
<evidence type="ECO:0000256" key="5">
    <source>
        <dbReference type="RuleBase" id="RU366025"/>
    </source>
</evidence>
<dbReference type="Gene3D" id="3.90.70.10">
    <property type="entry name" value="Cysteine proteinases"/>
    <property type="match status" value="2"/>
</dbReference>
<organism evidence="8 9">
    <name type="scientific">Nakaseomyces bracarensis</name>
    <dbReference type="NCBI Taxonomy" id="273131"/>
    <lineage>
        <taxon>Eukaryota</taxon>
        <taxon>Fungi</taxon>
        <taxon>Dikarya</taxon>
        <taxon>Ascomycota</taxon>
        <taxon>Saccharomycotina</taxon>
        <taxon>Saccharomycetes</taxon>
        <taxon>Saccharomycetales</taxon>
        <taxon>Saccharomycetaceae</taxon>
        <taxon>Nakaseomyces</taxon>
    </lineage>
</organism>
<gene>
    <name evidence="8" type="ORF">RNJ44_01005</name>
</gene>
<keyword evidence="4 5" id="KW-0378">Hydrolase</keyword>
<evidence type="ECO:0000256" key="2">
    <source>
        <dbReference type="ARBA" id="ARBA00009085"/>
    </source>
</evidence>
<comment type="catalytic activity">
    <reaction evidence="1 5">
        <text>Thiol-dependent hydrolysis of ester, thioester, amide, peptide and isopeptide bonds formed by the C-terminal Gly of ubiquitin (a 76-residue protein attached to proteins as an intracellular targeting signal).</text>
        <dbReference type="EC" id="3.4.19.12"/>
    </reaction>
</comment>
<evidence type="ECO:0000259" key="7">
    <source>
        <dbReference type="PROSITE" id="PS50235"/>
    </source>
</evidence>
<name>A0ABR4NQW4_9SACH</name>
<dbReference type="PANTHER" id="PTHR24006:SF733">
    <property type="entry name" value="RE52890P"/>
    <property type="match status" value="1"/>
</dbReference>
<protein>
    <recommendedName>
        <fullName evidence="5">Ubiquitin carboxyl-terminal hydrolase</fullName>
        <ecNumber evidence="5">3.4.19.12</ecNumber>
    </recommendedName>
</protein>
<feature type="region of interest" description="Disordered" evidence="6">
    <location>
        <begin position="198"/>
        <end position="217"/>
    </location>
</feature>
<feature type="compositionally biased region" description="Polar residues" evidence="6">
    <location>
        <begin position="278"/>
        <end position="297"/>
    </location>
</feature>
<evidence type="ECO:0000313" key="8">
    <source>
        <dbReference type="EMBL" id="KAL3230556.1"/>
    </source>
</evidence>
<dbReference type="InterPro" id="IPR028889">
    <property type="entry name" value="USP"/>
</dbReference>
<feature type="region of interest" description="Disordered" evidence="6">
    <location>
        <begin position="712"/>
        <end position="736"/>
    </location>
</feature>